<organism evidence="3">
    <name type="scientific">Soboliphyme baturini</name>
    <dbReference type="NCBI Taxonomy" id="241478"/>
    <lineage>
        <taxon>Eukaryota</taxon>
        <taxon>Metazoa</taxon>
        <taxon>Ecdysozoa</taxon>
        <taxon>Nematoda</taxon>
        <taxon>Enoplea</taxon>
        <taxon>Dorylaimia</taxon>
        <taxon>Dioctophymatida</taxon>
        <taxon>Dioctophymatoidea</taxon>
        <taxon>Soboliphymatidae</taxon>
        <taxon>Soboliphyme</taxon>
    </lineage>
</organism>
<dbReference type="WBParaSite" id="SBAD_0001221501-mRNA-1">
    <property type="protein sequence ID" value="SBAD_0001221501-mRNA-1"/>
    <property type="gene ID" value="SBAD_0001221501"/>
</dbReference>
<protein>
    <submittedName>
        <fullName evidence="3">DUF2388 domain-containing protein</fullName>
    </submittedName>
</protein>
<dbReference type="AlphaFoldDB" id="A0A183J7H3"/>
<evidence type="ECO:0000313" key="3">
    <source>
        <dbReference type="WBParaSite" id="SBAD_0001221501-mRNA-1"/>
    </source>
</evidence>
<keyword evidence="2" id="KW-1185">Reference proteome</keyword>
<sequence length="139" mass="15203">MTQADAVLPSLRAPHGDGNSCSFHEQSTRVRACMCQQAPVERSTPTIDRPAGRATDHWSVPENQFSRILACVTAAVAAMIVSYKEGDVLSLARTDGTVETDVRHFAFGADARRAELEAHRVFGWRLFLLSPVDRPPVNG</sequence>
<name>A0A183J7H3_9BILA</name>
<gene>
    <name evidence="1" type="ORF">SBAD_LOCUS11821</name>
</gene>
<reference evidence="1 2" key="2">
    <citation type="submission" date="2018-11" db="EMBL/GenBank/DDBJ databases">
        <authorList>
            <consortium name="Pathogen Informatics"/>
        </authorList>
    </citation>
    <scope>NUCLEOTIDE SEQUENCE [LARGE SCALE GENOMIC DNA]</scope>
</reference>
<dbReference type="Proteomes" id="UP000270296">
    <property type="component" value="Unassembled WGS sequence"/>
</dbReference>
<evidence type="ECO:0000313" key="1">
    <source>
        <dbReference type="EMBL" id="VDP43256.1"/>
    </source>
</evidence>
<dbReference type="EMBL" id="UZAM01016443">
    <property type="protein sequence ID" value="VDP43256.1"/>
    <property type="molecule type" value="Genomic_DNA"/>
</dbReference>
<proteinExistence type="predicted"/>
<accession>A0A183J7H3</accession>
<reference evidence="3" key="1">
    <citation type="submission" date="2016-06" db="UniProtKB">
        <authorList>
            <consortium name="WormBaseParasite"/>
        </authorList>
    </citation>
    <scope>IDENTIFICATION</scope>
</reference>
<evidence type="ECO:0000313" key="2">
    <source>
        <dbReference type="Proteomes" id="UP000270296"/>
    </source>
</evidence>